<keyword evidence="2" id="KW-0548">Nucleotidyltransferase</keyword>
<dbReference type="PANTHER" id="PTHR44086:SF10">
    <property type="entry name" value="THIOSULFATE SULFURTRANSFERASE_RHODANESE-LIKE DOMAIN-CONTAINING PROTEIN 3"/>
    <property type="match status" value="1"/>
</dbReference>
<sequence>MTGYTEISAEELHGLLAENSITLIDVRNDDEAARGIIPGARHIPLHMIPLRANDLSGEQPLVFYCHAGVRSAQAASFMASRGREHIYNLQGGVMAWGKAEYPFAAKK</sequence>
<dbReference type="SUPFAM" id="SSF52821">
    <property type="entry name" value="Rhodanese/Cell cycle control phosphatase"/>
    <property type="match status" value="1"/>
</dbReference>
<dbReference type="AlphaFoldDB" id="A0A1J5R4C9"/>
<gene>
    <name evidence="2" type="primary">moeZ_23</name>
    <name evidence="2" type="ORF">GALL_313130</name>
</gene>
<comment type="caution">
    <text evidence="2">The sequence shown here is derived from an EMBL/GenBank/DDBJ whole genome shotgun (WGS) entry which is preliminary data.</text>
</comment>
<dbReference type="Pfam" id="PF00581">
    <property type="entry name" value="Rhodanese"/>
    <property type="match status" value="1"/>
</dbReference>
<feature type="domain" description="Rhodanese" evidence="1">
    <location>
        <begin position="17"/>
        <end position="105"/>
    </location>
</feature>
<accession>A0A1J5R4C9</accession>
<keyword evidence="2" id="KW-0808">Transferase</keyword>
<dbReference type="EMBL" id="MLJW01000456">
    <property type="protein sequence ID" value="OIQ86844.1"/>
    <property type="molecule type" value="Genomic_DNA"/>
</dbReference>
<protein>
    <submittedName>
        <fullName evidence="2">Putative adenylyltransferase/sulfurtransferase MoeZ</fullName>
    </submittedName>
</protein>
<dbReference type="Gene3D" id="3.40.250.10">
    <property type="entry name" value="Rhodanese-like domain"/>
    <property type="match status" value="1"/>
</dbReference>
<dbReference type="InterPro" id="IPR036873">
    <property type="entry name" value="Rhodanese-like_dom_sf"/>
</dbReference>
<organism evidence="2">
    <name type="scientific">mine drainage metagenome</name>
    <dbReference type="NCBI Taxonomy" id="410659"/>
    <lineage>
        <taxon>unclassified sequences</taxon>
        <taxon>metagenomes</taxon>
        <taxon>ecological metagenomes</taxon>
    </lineage>
</organism>
<dbReference type="GO" id="GO:0004792">
    <property type="term" value="F:thiosulfate-cyanide sulfurtransferase activity"/>
    <property type="evidence" value="ECO:0007669"/>
    <property type="project" value="TreeGrafter"/>
</dbReference>
<dbReference type="PANTHER" id="PTHR44086">
    <property type="entry name" value="THIOSULFATE SULFURTRANSFERASE RDL2, MITOCHONDRIAL-RELATED"/>
    <property type="match status" value="1"/>
</dbReference>
<dbReference type="GO" id="GO:0016779">
    <property type="term" value="F:nucleotidyltransferase activity"/>
    <property type="evidence" value="ECO:0007669"/>
    <property type="project" value="UniProtKB-KW"/>
</dbReference>
<dbReference type="SMART" id="SM00450">
    <property type="entry name" value="RHOD"/>
    <property type="match status" value="1"/>
</dbReference>
<dbReference type="InterPro" id="IPR001763">
    <property type="entry name" value="Rhodanese-like_dom"/>
</dbReference>
<evidence type="ECO:0000313" key="2">
    <source>
        <dbReference type="EMBL" id="OIQ86844.1"/>
    </source>
</evidence>
<dbReference type="PROSITE" id="PS50206">
    <property type="entry name" value="RHODANESE_3"/>
    <property type="match status" value="1"/>
</dbReference>
<name>A0A1J5R4C9_9ZZZZ</name>
<evidence type="ECO:0000259" key="1">
    <source>
        <dbReference type="PROSITE" id="PS50206"/>
    </source>
</evidence>
<reference evidence="2" key="1">
    <citation type="submission" date="2016-10" db="EMBL/GenBank/DDBJ databases">
        <title>Sequence of Gallionella enrichment culture.</title>
        <authorList>
            <person name="Poehlein A."/>
            <person name="Muehling M."/>
            <person name="Daniel R."/>
        </authorList>
    </citation>
    <scope>NUCLEOTIDE SEQUENCE</scope>
</reference>
<proteinExistence type="predicted"/>